<evidence type="ECO:0000313" key="3">
    <source>
        <dbReference type="Proteomes" id="UP000177610"/>
    </source>
</evidence>
<evidence type="ECO:0000313" key="2">
    <source>
        <dbReference type="EMBL" id="OGE74126.1"/>
    </source>
</evidence>
<dbReference type="PROSITE" id="PS51831">
    <property type="entry name" value="HD"/>
    <property type="match status" value="1"/>
</dbReference>
<dbReference type="SMART" id="SM00471">
    <property type="entry name" value="HDc"/>
    <property type="match status" value="1"/>
</dbReference>
<dbReference type="AlphaFoldDB" id="A0A1F5N8X8"/>
<sequence>MNKKRIIKETEVFVKKSMIGDPGHDWTHVDRVRKWAMKIGKVEKADLFIVELAALLHDVADYKFHKGDDKLGGHVAVKFLKKFKLNTKILNHIENIVNEVSFKGAGVKYKMKTIEGKVVQDADKLDALGAIGIARTFSFGGKFNVPMYIPKAKPFFHRSFKQYKKLSASTVNHFYEKLLLLKDRMHTKTAKRIAQRRHKFMEQYLKEFYREWKLRS</sequence>
<evidence type="ECO:0000259" key="1">
    <source>
        <dbReference type="PROSITE" id="PS51831"/>
    </source>
</evidence>
<dbReference type="Pfam" id="PF01966">
    <property type="entry name" value="HD"/>
    <property type="match status" value="1"/>
</dbReference>
<feature type="domain" description="HD" evidence="1">
    <location>
        <begin position="25"/>
        <end position="128"/>
    </location>
</feature>
<dbReference type="Proteomes" id="UP000177610">
    <property type="component" value="Unassembled WGS sequence"/>
</dbReference>
<protein>
    <submittedName>
        <fullName evidence="2">Phosphohydrolase</fullName>
    </submittedName>
</protein>
<name>A0A1F5N8X8_9BACT</name>
<comment type="caution">
    <text evidence="2">The sequence shown here is derived from an EMBL/GenBank/DDBJ whole genome shotgun (WGS) entry which is preliminary data.</text>
</comment>
<keyword evidence="2" id="KW-0378">Hydrolase</keyword>
<accession>A0A1F5N8X8</accession>
<dbReference type="Gene3D" id="1.10.472.50">
    <property type="entry name" value="HD-domain/PDEase-like"/>
    <property type="match status" value="1"/>
</dbReference>
<proteinExistence type="predicted"/>
<dbReference type="PANTHER" id="PTHR33594">
    <property type="entry name" value="SUPERFAMILY HYDROLASE, PUTATIVE (AFU_ORTHOLOGUE AFUA_1G03035)-RELATED"/>
    <property type="match status" value="1"/>
</dbReference>
<dbReference type="GO" id="GO:0016787">
    <property type="term" value="F:hydrolase activity"/>
    <property type="evidence" value="ECO:0007669"/>
    <property type="project" value="UniProtKB-KW"/>
</dbReference>
<dbReference type="SUPFAM" id="SSF109604">
    <property type="entry name" value="HD-domain/PDEase-like"/>
    <property type="match status" value="1"/>
</dbReference>
<dbReference type="Gene3D" id="1.20.58.1910">
    <property type="match status" value="1"/>
</dbReference>
<organism evidence="2 3">
    <name type="scientific">Candidatus Doudnabacteria bacterium RIFCSPHIGHO2_01_FULL_41_86</name>
    <dbReference type="NCBI Taxonomy" id="1817821"/>
    <lineage>
        <taxon>Bacteria</taxon>
        <taxon>Candidatus Doudnaibacteriota</taxon>
    </lineage>
</organism>
<dbReference type="InterPro" id="IPR006674">
    <property type="entry name" value="HD_domain"/>
</dbReference>
<gene>
    <name evidence="2" type="ORF">A2717_01065</name>
</gene>
<dbReference type="PANTHER" id="PTHR33594:SF1">
    <property type="entry name" value="HD_PDEASE DOMAIN-CONTAINING PROTEIN"/>
    <property type="match status" value="1"/>
</dbReference>
<reference evidence="2 3" key="1">
    <citation type="journal article" date="2016" name="Nat. Commun.">
        <title>Thousands of microbial genomes shed light on interconnected biogeochemical processes in an aquifer system.</title>
        <authorList>
            <person name="Anantharaman K."/>
            <person name="Brown C.T."/>
            <person name="Hug L.A."/>
            <person name="Sharon I."/>
            <person name="Castelle C.J."/>
            <person name="Probst A.J."/>
            <person name="Thomas B.C."/>
            <person name="Singh A."/>
            <person name="Wilkins M.J."/>
            <person name="Karaoz U."/>
            <person name="Brodie E.L."/>
            <person name="Williams K.H."/>
            <person name="Hubbard S.S."/>
            <person name="Banfield J.F."/>
        </authorList>
    </citation>
    <scope>NUCLEOTIDE SEQUENCE [LARGE SCALE GENOMIC DNA]</scope>
</reference>
<dbReference type="EMBL" id="MFEH01000001">
    <property type="protein sequence ID" value="OGE74126.1"/>
    <property type="molecule type" value="Genomic_DNA"/>
</dbReference>
<dbReference type="CDD" id="cd00077">
    <property type="entry name" value="HDc"/>
    <property type="match status" value="1"/>
</dbReference>
<dbReference type="InterPro" id="IPR003607">
    <property type="entry name" value="HD/PDEase_dom"/>
</dbReference>
<dbReference type="STRING" id="1817821.A2717_01065"/>